<organism evidence="1 2">
    <name type="scientific">Roseovarius halotolerans</name>
    <dbReference type="NCBI Taxonomy" id="505353"/>
    <lineage>
        <taxon>Bacteria</taxon>
        <taxon>Pseudomonadati</taxon>
        <taxon>Pseudomonadota</taxon>
        <taxon>Alphaproteobacteria</taxon>
        <taxon>Rhodobacterales</taxon>
        <taxon>Roseobacteraceae</taxon>
        <taxon>Roseovarius</taxon>
    </lineage>
</organism>
<dbReference type="EMBL" id="FWFU01000001">
    <property type="protein sequence ID" value="SLN22262.1"/>
    <property type="molecule type" value="Genomic_DNA"/>
</dbReference>
<protein>
    <submittedName>
        <fullName evidence="1">Uncharacterized protein</fullName>
    </submittedName>
</protein>
<name>A0A1X6YI39_9RHOB</name>
<evidence type="ECO:0000313" key="2">
    <source>
        <dbReference type="Proteomes" id="UP000193207"/>
    </source>
</evidence>
<dbReference type="AlphaFoldDB" id="A0A1X6YI39"/>
<proteinExistence type="predicted"/>
<dbReference type="Proteomes" id="UP000193207">
    <property type="component" value="Unassembled WGS sequence"/>
</dbReference>
<dbReference type="RefSeq" id="WP_170156443.1">
    <property type="nucleotide sequence ID" value="NZ_FWFU01000001.1"/>
</dbReference>
<keyword evidence="2" id="KW-1185">Reference proteome</keyword>
<sequence>MTNPIAIALGGLVLVGLAVDFWSYDWSGTIFLARKMADLIEWLAFWR</sequence>
<reference evidence="1 2" key="1">
    <citation type="submission" date="2017-03" db="EMBL/GenBank/DDBJ databases">
        <authorList>
            <person name="Afonso C.L."/>
            <person name="Miller P.J."/>
            <person name="Scott M.A."/>
            <person name="Spackman E."/>
            <person name="Goraichik I."/>
            <person name="Dimitrov K.M."/>
            <person name="Suarez D.L."/>
            <person name="Swayne D.E."/>
        </authorList>
    </citation>
    <scope>NUCLEOTIDE SEQUENCE [LARGE SCALE GENOMIC DNA]</scope>
    <source>
        <strain evidence="1 2">CECT 8110</strain>
    </source>
</reference>
<gene>
    <name evidence="1" type="ORF">ROH8110_00847</name>
</gene>
<evidence type="ECO:0000313" key="1">
    <source>
        <dbReference type="EMBL" id="SLN22262.1"/>
    </source>
</evidence>
<accession>A0A1X6YI39</accession>